<keyword evidence="3" id="KW-0813">Transport</keyword>
<evidence type="ECO:0000256" key="8">
    <source>
        <dbReference type="ARBA" id="ARBA00022989"/>
    </source>
</evidence>
<dbReference type="PROSITE" id="PS50939">
    <property type="entry name" value="CYTOCHROME_B561"/>
    <property type="match status" value="1"/>
</dbReference>
<dbReference type="CDD" id="cd08760">
    <property type="entry name" value="Cyt_b561_FRRS1_like"/>
    <property type="match status" value="1"/>
</dbReference>
<dbReference type="PANTHER" id="PTHR15422">
    <property type="entry name" value="OS05G0565100 PROTEIN"/>
    <property type="match status" value="1"/>
</dbReference>
<evidence type="ECO:0000256" key="4">
    <source>
        <dbReference type="ARBA" id="ARBA00022617"/>
    </source>
</evidence>
<accession>A0AAD7DQF0</accession>
<evidence type="ECO:0000256" key="2">
    <source>
        <dbReference type="ARBA" id="ARBA00004141"/>
    </source>
</evidence>
<organism evidence="13 14">
    <name type="scientific">Mycena rosella</name>
    <name type="common">Pink bonnet</name>
    <name type="synonym">Agaricus rosellus</name>
    <dbReference type="NCBI Taxonomy" id="1033263"/>
    <lineage>
        <taxon>Eukaryota</taxon>
        <taxon>Fungi</taxon>
        <taxon>Dikarya</taxon>
        <taxon>Basidiomycota</taxon>
        <taxon>Agaricomycotina</taxon>
        <taxon>Agaricomycetes</taxon>
        <taxon>Agaricomycetidae</taxon>
        <taxon>Agaricales</taxon>
        <taxon>Marasmiineae</taxon>
        <taxon>Mycenaceae</taxon>
        <taxon>Mycena</taxon>
    </lineage>
</organism>
<dbReference type="GO" id="GO:0140575">
    <property type="term" value="F:transmembrane monodehydroascorbate reductase activity"/>
    <property type="evidence" value="ECO:0007669"/>
    <property type="project" value="InterPro"/>
</dbReference>
<keyword evidence="5 11" id="KW-0812">Transmembrane</keyword>
<dbReference type="AlphaFoldDB" id="A0AAD7DQF0"/>
<dbReference type="EMBL" id="JARKIE010000033">
    <property type="protein sequence ID" value="KAJ7696770.1"/>
    <property type="molecule type" value="Genomic_DNA"/>
</dbReference>
<evidence type="ECO:0000313" key="14">
    <source>
        <dbReference type="Proteomes" id="UP001221757"/>
    </source>
</evidence>
<dbReference type="SMART" id="SM00665">
    <property type="entry name" value="B561"/>
    <property type="match status" value="1"/>
</dbReference>
<sequence length="201" mass="21654">MPKTPPGVIDYHDQMIIAHAVFASVATLITAPAAILVGRYFRSQRWWFNTHLTLQTLTAFSSSRSVSSGGNGDQLTGPKADPHHDIGLAIIVLFLLQFLLGVVAHFTHSAGPSSSDSAFPTLTTPKSPLRHLHVIFGIVMTALLYAGVKTGMDEWDMVSDMATLVPKGIVVVYWVIFGLEPIRASGRKDSIDAGSSEKVQG</sequence>
<dbReference type="GO" id="GO:0046872">
    <property type="term" value="F:metal ion binding"/>
    <property type="evidence" value="ECO:0007669"/>
    <property type="project" value="UniProtKB-KW"/>
</dbReference>
<feature type="transmembrane region" description="Helical" evidence="11">
    <location>
        <begin position="86"/>
        <end position="108"/>
    </location>
</feature>
<protein>
    <recommendedName>
        <fullName evidence="12">Cytochrome b561 domain-containing protein</fullName>
    </recommendedName>
</protein>
<evidence type="ECO:0000256" key="6">
    <source>
        <dbReference type="ARBA" id="ARBA00022723"/>
    </source>
</evidence>
<evidence type="ECO:0000256" key="1">
    <source>
        <dbReference type="ARBA" id="ARBA00001970"/>
    </source>
</evidence>
<evidence type="ECO:0000256" key="3">
    <source>
        <dbReference type="ARBA" id="ARBA00022448"/>
    </source>
</evidence>
<dbReference type="InterPro" id="IPR045150">
    <property type="entry name" value="CYB561D1/2"/>
</dbReference>
<gene>
    <name evidence="13" type="ORF">B0H17DRAFT_1053001</name>
</gene>
<dbReference type="GO" id="GO:0020037">
    <property type="term" value="F:heme binding"/>
    <property type="evidence" value="ECO:0007669"/>
    <property type="project" value="TreeGrafter"/>
</dbReference>
<keyword evidence="10 11" id="KW-0472">Membrane</keyword>
<evidence type="ECO:0000256" key="11">
    <source>
        <dbReference type="SAM" id="Phobius"/>
    </source>
</evidence>
<proteinExistence type="predicted"/>
<feature type="domain" description="Cytochrome b561" evidence="12">
    <location>
        <begin position="1"/>
        <end position="186"/>
    </location>
</feature>
<evidence type="ECO:0000256" key="5">
    <source>
        <dbReference type="ARBA" id="ARBA00022692"/>
    </source>
</evidence>
<dbReference type="Gene3D" id="1.20.120.1770">
    <property type="match status" value="1"/>
</dbReference>
<dbReference type="GO" id="GO:0016020">
    <property type="term" value="C:membrane"/>
    <property type="evidence" value="ECO:0007669"/>
    <property type="project" value="UniProtKB-SubCell"/>
</dbReference>
<dbReference type="Proteomes" id="UP001221757">
    <property type="component" value="Unassembled WGS sequence"/>
</dbReference>
<dbReference type="PANTHER" id="PTHR15422:SF24">
    <property type="entry name" value="DOMON RELATED DOMAIN-CONTAINING PROTEIN"/>
    <property type="match status" value="1"/>
</dbReference>
<reference evidence="13" key="1">
    <citation type="submission" date="2023-03" db="EMBL/GenBank/DDBJ databases">
        <title>Massive genome expansion in bonnet fungi (Mycena s.s.) driven by repeated elements and novel gene families across ecological guilds.</title>
        <authorList>
            <consortium name="Lawrence Berkeley National Laboratory"/>
            <person name="Harder C.B."/>
            <person name="Miyauchi S."/>
            <person name="Viragh M."/>
            <person name="Kuo A."/>
            <person name="Thoen E."/>
            <person name="Andreopoulos B."/>
            <person name="Lu D."/>
            <person name="Skrede I."/>
            <person name="Drula E."/>
            <person name="Henrissat B."/>
            <person name="Morin E."/>
            <person name="Kohler A."/>
            <person name="Barry K."/>
            <person name="LaButti K."/>
            <person name="Morin E."/>
            <person name="Salamov A."/>
            <person name="Lipzen A."/>
            <person name="Mereny Z."/>
            <person name="Hegedus B."/>
            <person name="Baldrian P."/>
            <person name="Stursova M."/>
            <person name="Weitz H."/>
            <person name="Taylor A."/>
            <person name="Grigoriev I.V."/>
            <person name="Nagy L.G."/>
            <person name="Martin F."/>
            <person name="Kauserud H."/>
        </authorList>
    </citation>
    <scope>NUCLEOTIDE SEQUENCE</scope>
    <source>
        <strain evidence="13">CBHHK067</strain>
    </source>
</reference>
<name>A0AAD7DQF0_MYCRO</name>
<evidence type="ECO:0000313" key="13">
    <source>
        <dbReference type="EMBL" id="KAJ7696770.1"/>
    </source>
</evidence>
<feature type="transmembrane region" description="Helical" evidence="11">
    <location>
        <begin position="16"/>
        <end position="37"/>
    </location>
</feature>
<comment type="cofactor">
    <cofactor evidence="1">
        <name>heme b</name>
        <dbReference type="ChEBI" id="CHEBI:60344"/>
    </cofactor>
</comment>
<evidence type="ECO:0000256" key="9">
    <source>
        <dbReference type="ARBA" id="ARBA00023004"/>
    </source>
</evidence>
<feature type="transmembrane region" description="Helical" evidence="11">
    <location>
        <begin position="128"/>
        <end position="148"/>
    </location>
</feature>
<keyword evidence="7" id="KW-0249">Electron transport</keyword>
<keyword evidence="8 11" id="KW-1133">Transmembrane helix</keyword>
<comment type="caution">
    <text evidence="13">The sequence shown here is derived from an EMBL/GenBank/DDBJ whole genome shotgun (WGS) entry which is preliminary data.</text>
</comment>
<dbReference type="InterPro" id="IPR006593">
    <property type="entry name" value="Cyt_b561/ferric_Rdtase_TM"/>
</dbReference>
<evidence type="ECO:0000259" key="12">
    <source>
        <dbReference type="PROSITE" id="PS50939"/>
    </source>
</evidence>
<keyword evidence="6" id="KW-0479">Metal-binding</keyword>
<comment type="subcellular location">
    <subcellularLocation>
        <location evidence="2">Membrane</location>
        <topology evidence="2">Multi-pass membrane protein</topology>
    </subcellularLocation>
</comment>
<evidence type="ECO:0000256" key="7">
    <source>
        <dbReference type="ARBA" id="ARBA00022982"/>
    </source>
</evidence>
<keyword evidence="4" id="KW-0349">Heme</keyword>
<keyword evidence="14" id="KW-1185">Reference proteome</keyword>
<evidence type="ECO:0000256" key="10">
    <source>
        <dbReference type="ARBA" id="ARBA00023136"/>
    </source>
</evidence>
<keyword evidence="9" id="KW-0408">Iron</keyword>